<comment type="caution">
    <text evidence="1">The sequence shown here is derived from an EMBL/GenBank/DDBJ whole genome shotgun (WGS) entry which is preliminary data.</text>
</comment>
<dbReference type="Proteomes" id="UP000569732">
    <property type="component" value="Unassembled WGS sequence"/>
</dbReference>
<reference evidence="1 2" key="1">
    <citation type="submission" date="2020-07" db="EMBL/GenBank/DDBJ databases">
        <title>Endozoicomonas sp. nov., isolated from sediment.</title>
        <authorList>
            <person name="Gu T."/>
        </authorList>
    </citation>
    <scope>NUCLEOTIDE SEQUENCE [LARGE SCALE GENOMIC DNA]</scope>
    <source>
        <strain evidence="1 2">SM1973</strain>
    </source>
</reference>
<protein>
    <submittedName>
        <fullName evidence="1">Uncharacterized protein</fullName>
    </submittedName>
</protein>
<keyword evidence="2" id="KW-1185">Reference proteome</keyword>
<name>A0A853IPZ2_9GAMM</name>
<evidence type="ECO:0000313" key="1">
    <source>
        <dbReference type="EMBL" id="NYZ69976.1"/>
    </source>
</evidence>
<dbReference type="EMBL" id="JACCKB010000209">
    <property type="protein sequence ID" value="NYZ69976.1"/>
    <property type="molecule type" value="Genomic_DNA"/>
</dbReference>
<gene>
    <name evidence="1" type="ORF">H0A36_28590</name>
</gene>
<sequence>MSIMNKRFVKLIKPLTKLKSWKKFTLFLPLILLALWFKLVYFKDDIVEIKKIKYSEKDLVRECNSVQKGMSVNRVDNLVMSHNKRLVAIDVNNTRVKYWIANDEMDHLPKGQICNVLFDNNGKAISSKMIIF</sequence>
<accession>A0A853IPZ2</accession>
<organism evidence="1 2">
    <name type="scientific">Spartinivicinus marinus</name>
    <dbReference type="NCBI Taxonomy" id="2994442"/>
    <lineage>
        <taxon>Bacteria</taxon>
        <taxon>Pseudomonadati</taxon>
        <taxon>Pseudomonadota</taxon>
        <taxon>Gammaproteobacteria</taxon>
        <taxon>Oceanospirillales</taxon>
        <taxon>Zooshikellaceae</taxon>
        <taxon>Spartinivicinus</taxon>
    </lineage>
</organism>
<evidence type="ECO:0000313" key="2">
    <source>
        <dbReference type="Proteomes" id="UP000569732"/>
    </source>
</evidence>
<dbReference type="AlphaFoldDB" id="A0A853IPZ2"/>
<proteinExistence type="predicted"/>